<reference evidence="2 3" key="1">
    <citation type="submission" date="2021-06" db="EMBL/GenBank/DDBJ databases">
        <title>Caerostris darwini draft genome.</title>
        <authorList>
            <person name="Kono N."/>
            <person name="Arakawa K."/>
        </authorList>
    </citation>
    <scope>NUCLEOTIDE SEQUENCE [LARGE SCALE GENOMIC DNA]</scope>
</reference>
<accession>A0AAV4TMD2</accession>
<feature type="compositionally biased region" description="Low complexity" evidence="1">
    <location>
        <begin position="81"/>
        <end position="91"/>
    </location>
</feature>
<dbReference type="AlphaFoldDB" id="A0AAV4TMD2"/>
<evidence type="ECO:0000313" key="3">
    <source>
        <dbReference type="Proteomes" id="UP001054837"/>
    </source>
</evidence>
<keyword evidence="3" id="KW-1185">Reference proteome</keyword>
<dbReference type="EMBL" id="BPLQ01010010">
    <property type="protein sequence ID" value="GIY47758.1"/>
    <property type="molecule type" value="Genomic_DNA"/>
</dbReference>
<feature type="region of interest" description="Disordered" evidence="1">
    <location>
        <begin position="81"/>
        <end position="100"/>
    </location>
</feature>
<protein>
    <submittedName>
        <fullName evidence="2">Uncharacterized protein</fullName>
    </submittedName>
</protein>
<comment type="caution">
    <text evidence="2">The sequence shown here is derived from an EMBL/GenBank/DDBJ whole genome shotgun (WGS) entry which is preliminary data.</text>
</comment>
<sequence length="100" mass="11354">MAAKWKKTERRVDLIYKNHFLMKDFNFPFWTKHCANLEAAIGTKTSFISPLPEKSYLPAVAVRVILYATWQEFPLQMISAESGETSTTSGELRPKSEGVA</sequence>
<evidence type="ECO:0000256" key="1">
    <source>
        <dbReference type="SAM" id="MobiDB-lite"/>
    </source>
</evidence>
<proteinExistence type="predicted"/>
<gene>
    <name evidence="2" type="ORF">CDAR_557751</name>
</gene>
<name>A0AAV4TMD2_9ARAC</name>
<organism evidence="2 3">
    <name type="scientific">Caerostris darwini</name>
    <dbReference type="NCBI Taxonomy" id="1538125"/>
    <lineage>
        <taxon>Eukaryota</taxon>
        <taxon>Metazoa</taxon>
        <taxon>Ecdysozoa</taxon>
        <taxon>Arthropoda</taxon>
        <taxon>Chelicerata</taxon>
        <taxon>Arachnida</taxon>
        <taxon>Araneae</taxon>
        <taxon>Araneomorphae</taxon>
        <taxon>Entelegynae</taxon>
        <taxon>Araneoidea</taxon>
        <taxon>Araneidae</taxon>
        <taxon>Caerostris</taxon>
    </lineage>
</organism>
<dbReference type="Proteomes" id="UP001054837">
    <property type="component" value="Unassembled WGS sequence"/>
</dbReference>
<evidence type="ECO:0000313" key="2">
    <source>
        <dbReference type="EMBL" id="GIY47758.1"/>
    </source>
</evidence>